<feature type="compositionally biased region" description="Basic and acidic residues" evidence="1">
    <location>
        <begin position="1"/>
        <end position="22"/>
    </location>
</feature>
<dbReference type="HOGENOM" id="CLU_1927495_0_0_1"/>
<evidence type="ECO:0000256" key="2">
    <source>
        <dbReference type="SAM" id="Phobius"/>
    </source>
</evidence>
<keyword evidence="2" id="KW-1133">Transmembrane helix</keyword>
<feature type="transmembrane region" description="Helical" evidence="2">
    <location>
        <begin position="41"/>
        <end position="60"/>
    </location>
</feature>
<dbReference type="KEGG" id="cci:CC1G_14040"/>
<feature type="transmembrane region" description="Helical" evidence="2">
    <location>
        <begin position="108"/>
        <end position="130"/>
    </location>
</feature>
<keyword evidence="4" id="KW-1185">Reference proteome</keyword>
<protein>
    <submittedName>
        <fullName evidence="3">Uncharacterized protein</fullName>
    </submittedName>
</protein>
<dbReference type="AlphaFoldDB" id="D6RL16"/>
<feature type="transmembrane region" description="Helical" evidence="2">
    <location>
        <begin position="81"/>
        <end position="102"/>
    </location>
</feature>
<sequence length="131" mass="14723">MADFKREDRQVLQPGTEHHLQEGYEEPEPEFRLWDSEPQTFTTYVAIFVGIVGICLLVLAKEISSPQEGTGAPRLSEDIRSFISLSCMQPVVTLWVLTSFSVRHGATLPYRLTLAILNGFVVFMVVKALLP</sequence>
<evidence type="ECO:0000313" key="3">
    <source>
        <dbReference type="EMBL" id="EFI28508.1"/>
    </source>
</evidence>
<proteinExistence type="predicted"/>
<keyword evidence="2" id="KW-0472">Membrane</keyword>
<evidence type="ECO:0000313" key="4">
    <source>
        <dbReference type="Proteomes" id="UP000001861"/>
    </source>
</evidence>
<dbReference type="Proteomes" id="UP000001861">
    <property type="component" value="Unassembled WGS sequence"/>
</dbReference>
<reference evidence="3 4" key="1">
    <citation type="journal article" date="2010" name="Proc. Natl. Acad. Sci. U.S.A.">
        <title>Insights into evolution of multicellular fungi from the assembled chromosomes of the mushroom Coprinopsis cinerea (Coprinus cinereus).</title>
        <authorList>
            <person name="Stajich J.E."/>
            <person name="Wilke S.K."/>
            <person name="Ahren D."/>
            <person name="Au C.H."/>
            <person name="Birren B.W."/>
            <person name="Borodovsky M."/>
            <person name="Burns C."/>
            <person name="Canback B."/>
            <person name="Casselton L.A."/>
            <person name="Cheng C.K."/>
            <person name="Deng J."/>
            <person name="Dietrich F.S."/>
            <person name="Fargo D.C."/>
            <person name="Farman M.L."/>
            <person name="Gathman A.C."/>
            <person name="Goldberg J."/>
            <person name="Guigo R."/>
            <person name="Hoegger P.J."/>
            <person name="Hooker J.B."/>
            <person name="Huggins A."/>
            <person name="James T.Y."/>
            <person name="Kamada T."/>
            <person name="Kilaru S."/>
            <person name="Kodira C."/>
            <person name="Kues U."/>
            <person name="Kupfer D."/>
            <person name="Kwan H.S."/>
            <person name="Lomsadze A."/>
            <person name="Li W."/>
            <person name="Lilly W.W."/>
            <person name="Ma L.J."/>
            <person name="Mackey A.J."/>
            <person name="Manning G."/>
            <person name="Martin F."/>
            <person name="Muraguchi H."/>
            <person name="Natvig D.O."/>
            <person name="Palmerini H."/>
            <person name="Ramesh M.A."/>
            <person name="Rehmeyer C.J."/>
            <person name="Roe B.A."/>
            <person name="Shenoy N."/>
            <person name="Stanke M."/>
            <person name="Ter-Hovhannisyan V."/>
            <person name="Tunlid A."/>
            <person name="Velagapudi R."/>
            <person name="Vision T.J."/>
            <person name="Zeng Q."/>
            <person name="Zolan M.E."/>
            <person name="Pukkila P.J."/>
        </authorList>
    </citation>
    <scope>NUCLEOTIDE SEQUENCE [LARGE SCALE GENOMIC DNA]</scope>
    <source>
        <strain evidence="4">Okayama-7 / 130 / ATCC MYA-4618 / FGSC 9003</strain>
    </source>
</reference>
<comment type="caution">
    <text evidence="3">The sequence shown here is derived from an EMBL/GenBank/DDBJ whole genome shotgun (WGS) entry which is preliminary data.</text>
</comment>
<name>D6RL16_COPC7</name>
<dbReference type="VEuPathDB" id="FungiDB:CC1G_14040"/>
<organism evidence="3 4">
    <name type="scientific">Coprinopsis cinerea (strain Okayama-7 / 130 / ATCC MYA-4618 / FGSC 9003)</name>
    <name type="common">Inky cap fungus</name>
    <name type="synonym">Hormographiella aspergillata</name>
    <dbReference type="NCBI Taxonomy" id="240176"/>
    <lineage>
        <taxon>Eukaryota</taxon>
        <taxon>Fungi</taxon>
        <taxon>Dikarya</taxon>
        <taxon>Basidiomycota</taxon>
        <taxon>Agaricomycotina</taxon>
        <taxon>Agaricomycetes</taxon>
        <taxon>Agaricomycetidae</taxon>
        <taxon>Agaricales</taxon>
        <taxon>Agaricineae</taxon>
        <taxon>Psathyrellaceae</taxon>
        <taxon>Coprinopsis</taxon>
    </lineage>
</organism>
<dbReference type="RefSeq" id="XP_002912002.1">
    <property type="nucleotide sequence ID" value="XM_002911956.1"/>
</dbReference>
<dbReference type="GeneID" id="9379912"/>
<feature type="region of interest" description="Disordered" evidence="1">
    <location>
        <begin position="1"/>
        <end position="30"/>
    </location>
</feature>
<evidence type="ECO:0000256" key="1">
    <source>
        <dbReference type="SAM" id="MobiDB-lite"/>
    </source>
</evidence>
<dbReference type="EMBL" id="AACS02000002">
    <property type="protein sequence ID" value="EFI28508.1"/>
    <property type="molecule type" value="Genomic_DNA"/>
</dbReference>
<accession>D6RL16</accession>
<dbReference type="InParanoid" id="D6RL16"/>
<gene>
    <name evidence="3" type="ORF">CC1G_14040</name>
</gene>
<keyword evidence="2" id="KW-0812">Transmembrane</keyword>